<evidence type="ECO:0000256" key="8">
    <source>
        <dbReference type="SAM" id="MobiDB-lite"/>
    </source>
</evidence>
<organism evidence="9 10">
    <name type="scientific">Arachis hypogaea</name>
    <name type="common">Peanut</name>
    <dbReference type="NCBI Taxonomy" id="3818"/>
    <lineage>
        <taxon>Eukaryota</taxon>
        <taxon>Viridiplantae</taxon>
        <taxon>Streptophyta</taxon>
        <taxon>Embryophyta</taxon>
        <taxon>Tracheophyta</taxon>
        <taxon>Spermatophyta</taxon>
        <taxon>Magnoliopsida</taxon>
        <taxon>eudicotyledons</taxon>
        <taxon>Gunneridae</taxon>
        <taxon>Pentapetalae</taxon>
        <taxon>rosids</taxon>
        <taxon>fabids</taxon>
        <taxon>Fabales</taxon>
        <taxon>Fabaceae</taxon>
        <taxon>Papilionoideae</taxon>
        <taxon>50 kb inversion clade</taxon>
        <taxon>dalbergioids sensu lato</taxon>
        <taxon>Dalbergieae</taxon>
        <taxon>Pterocarpus clade</taxon>
        <taxon>Arachis</taxon>
    </lineage>
</organism>
<accession>A0A445CV60</accession>
<comment type="subcellular location">
    <subcellularLocation>
        <location evidence="1">Membrane</location>
        <topology evidence="1">Multi-pass membrane protein</topology>
    </subcellularLocation>
</comment>
<evidence type="ECO:0000256" key="2">
    <source>
        <dbReference type="ARBA" id="ARBA00009177"/>
    </source>
</evidence>
<evidence type="ECO:0000256" key="3">
    <source>
        <dbReference type="ARBA" id="ARBA00022448"/>
    </source>
</evidence>
<keyword evidence="6" id="KW-0472">Membrane</keyword>
<dbReference type="PANTHER" id="PTHR31752:SF56">
    <property type="entry name" value="AUXIN EFFLUX CARRIER COMPONENT 6"/>
    <property type="match status" value="1"/>
</dbReference>
<comment type="similarity">
    <text evidence="2">Belongs to the auxin efflux carrier (TC 2.A.69.1) family.</text>
</comment>
<dbReference type="GO" id="GO:0005886">
    <property type="term" value="C:plasma membrane"/>
    <property type="evidence" value="ECO:0007669"/>
    <property type="project" value="TreeGrafter"/>
</dbReference>
<evidence type="ECO:0008006" key="11">
    <source>
        <dbReference type="Google" id="ProtNLM"/>
    </source>
</evidence>
<feature type="compositionally biased region" description="Basic and acidic residues" evidence="8">
    <location>
        <begin position="277"/>
        <end position="287"/>
    </location>
</feature>
<keyword evidence="5" id="KW-1133">Transmembrane helix</keyword>
<dbReference type="GO" id="GO:0009734">
    <property type="term" value="P:auxin-activated signaling pathway"/>
    <property type="evidence" value="ECO:0007669"/>
    <property type="project" value="UniProtKB-KW"/>
</dbReference>
<keyword evidence="10" id="KW-1185">Reference proteome</keyword>
<feature type="compositionally biased region" description="Basic and acidic residues" evidence="8">
    <location>
        <begin position="15"/>
        <end position="25"/>
    </location>
</feature>
<feature type="compositionally biased region" description="Polar residues" evidence="8">
    <location>
        <begin position="1"/>
        <end position="14"/>
    </location>
</feature>
<evidence type="ECO:0000256" key="6">
    <source>
        <dbReference type="ARBA" id="ARBA00023136"/>
    </source>
</evidence>
<dbReference type="GO" id="GO:0009926">
    <property type="term" value="P:auxin polar transport"/>
    <property type="evidence" value="ECO:0007669"/>
    <property type="project" value="TreeGrafter"/>
</dbReference>
<name>A0A445CV60_ARAHY</name>
<evidence type="ECO:0000313" key="9">
    <source>
        <dbReference type="EMBL" id="RYR54816.1"/>
    </source>
</evidence>
<dbReference type="GO" id="GO:0005783">
    <property type="term" value="C:endoplasmic reticulum"/>
    <property type="evidence" value="ECO:0007669"/>
    <property type="project" value="TreeGrafter"/>
</dbReference>
<feature type="region of interest" description="Disordered" evidence="8">
    <location>
        <begin position="94"/>
        <end position="114"/>
    </location>
</feature>
<feature type="region of interest" description="Disordered" evidence="8">
    <location>
        <begin position="1"/>
        <end position="25"/>
    </location>
</feature>
<keyword evidence="3" id="KW-0813">Transport</keyword>
<sequence>MVTSSPSTATTCRSGRTESKTDNHGRICVRIRRSISSAPESAFSNSAIGVTPRPSNLSSADIFSINTPIRLHELPAGIDGGGYALSNAHSLQPTPRASNFNEAERSTPVWGRSPGKWQWEERQECKDIGMSGDGGSFSQLLGFMAKDADQSQYDHQPDIMAGRYFLDARHPYRTSSCASGGLVSGDFSRSDGGRGVLNSQNPNCISMTLIEENVMTLEQETDEYLVDEPDDEDDEENEDEDMVEDEESCNDAPDDGDDAGEVHTPDEIGKGYNLRVDPPRRRTDKEISFRDCSKVATENEGSSQKDAVAGNQKMPHAFVMMKLILIVVGRKLSRNPNTYSSVLGLLWSLISFKWNVEMPILIKSSTKIISDAGLGMAMFSLGIYQLPSSD</sequence>
<comment type="caution">
    <text evidence="9">The sequence shown here is derived from an EMBL/GenBank/DDBJ whole genome shotgun (WGS) entry which is preliminary data.</text>
</comment>
<protein>
    <recommendedName>
        <fullName evidence="11">Auxin efflux carrier component</fullName>
    </recommendedName>
</protein>
<feature type="compositionally biased region" description="Acidic residues" evidence="8">
    <location>
        <begin position="225"/>
        <end position="259"/>
    </location>
</feature>
<feature type="region of interest" description="Disordered" evidence="8">
    <location>
        <begin position="225"/>
        <end position="287"/>
    </location>
</feature>
<dbReference type="InterPro" id="IPR051107">
    <property type="entry name" value="Auxin_Efflux_Carrier"/>
</dbReference>
<keyword evidence="7" id="KW-0927">Auxin signaling pathway</keyword>
<dbReference type="PANTHER" id="PTHR31752">
    <property type="entry name" value="AUXIN EFFLUX CARRIER COMPONENT 1B-RELATED"/>
    <property type="match status" value="1"/>
</dbReference>
<evidence type="ECO:0000256" key="1">
    <source>
        <dbReference type="ARBA" id="ARBA00004141"/>
    </source>
</evidence>
<dbReference type="Proteomes" id="UP000289738">
    <property type="component" value="Chromosome A06"/>
</dbReference>
<dbReference type="STRING" id="3818.A0A445CV60"/>
<dbReference type="Pfam" id="PF03547">
    <property type="entry name" value="Mem_trans"/>
    <property type="match status" value="1"/>
</dbReference>
<evidence type="ECO:0000313" key="10">
    <source>
        <dbReference type="Proteomes" id="UP000289738"/>
    </source>
</evidence>
<dbReference type="EMBL" id="SDMP01000006">
    <property type="protein sequence ID" value="RYR54816.1"/>
    <property type="molecule type" value="Genomic_DNA"/>
</dbReference>
<feature type="compositionally biased region" description="Basic and acidic residues" evidence="8">
    <location>
        <begin position="260"/>
        <end position="269"/>
    </location>
</feature>
<gene>
    <name evidence="9" type="ORF">Ahy_A06g030086</name>
</gene>
<evidence type="ECO:0000256" key="4">
    <source>
        <dbReference type="ARBA" id="ARBA00022692"/>
    </source>
</evidence>
<dbReference type="InterPro" id="IPR004776">
    <property type="entry name" value="Mem_transp_PIN-like"/>
</dbReference>
<reference evidence="9 10" key="1">
    <citation type="submission" date="2019-01" db="EMBL/GenBank/DDBJ databases">
        <title>Sequencing of cultivated peanut Arachis hypogaea provides insights into genome evolution and oil improvement.</title>
        <authorList>
            <person name="Chen X."/>
        </authorList>
    </citation>
    <scope>NUCLEOTIDE SEQUENCE [LARGE SCALE GENOMIC DNA]</scope>
    <source>
        <strain evidence="10">cv. Fuhuasheng</strain>
        <tissue evidence="9">Leaves</tissue>
    </source>
</reference>
<evidence type="ECO:0000256" key="7">
    <source>
        <dbReference type="ARBA" id="ARBA00023294"/>
    </source>
</evidence>
<dbReference type="GO" id="GO:0010329">
    <property type="term" value="F:auxin efflux transmembrane transporter activity"/>
    <property type="evidence" value="ECO:0007669"/>
    <property type="project" value="TreeGrafter"/>
</dbReference>
<dbReference type="AlphaFoldDB" id="A0A445CV60"/>
<keyword evidence="4" id="KW-0812">Transmembrane</keyword>
<proteinExistence type="inferred from homology"/>
<evidence type="ECO:0000256" key="5">
    <source>
        <dbReference type="ARBA" id="ARBA00022989"/>
    </source>
</evidence>